<dbReference type="Proteomes" id="UP000193017">
    <property type="component" value="Chromosome"/>
</dbReference>
<reference evidence="4 5" key="1">
    <citation type="submission" date="2017-03" db="EMBL/GenBank/DDBJ databases">
        <title>Genome sequence of Paracoccus contaminans isolated from a water microcosm.</title>
        <authorList>
            <person name="Aurass P."/>
            <person name="Karste S."/>
            <person name="Trost E."/>
            <person name="Glaeser S.P."/>
            <person name="Kaempfer P."/>
            <person name="Flieger A."/>
        </authorList>
    </citation>
    <scope>NUCLEOTIDE SEQUENCE [LARGE SCALE GENOMIC DNA]</scope>
    <source>
        <strain evidence="5">RKI 16-01929T\LMG 29738T\CCM 8701T\CIP 111112T</strain>
    </source>
</reference>
<dbReference type="EMBL" id="CP020612">
    <property type="protein sequence ID" value="ARJ69580.1"/>
    <property type="molecule type" value="Genomic_DNA"/>
</dbReference>
<dbReference type="Gene3D" id="2.120.10.30">
    <property type="entry name" value="TolB, C-terminal domain"/>
    <property type="match status" value="1"/>
</dbReference>
<feature type="compositionally biased region" description="Low complexity" evidence="1">
    <location>
        <begin position="347"/>
        <end position="372"/>
    </location>
</feature>
<feature type="compositionally biased region" description="Pro residues" evidence="1">
    <location>
        <begin position="316"/>
        <end position="328"/>
    </location>
</feature>
<evidence type="ECO:0000313" key="5">
    <source>
        <dbReference type="Proteomes" id="UP000193017"/>
    </source>
</evidence>
<keyword evidence="2" id="KW-0732">Signal</keyword>
<dbReference type="Pfam" id="PF13449">
    <property type="entry name" value="Phytase-like"/>
    <property type="match status" value="1"/>
</dbReference>
<accession>A0A1W6CXJ7</accession>
<protein>
    <recommendedName>
        <fullName evidence="3">Phytase-like domain-containing protein</fullName>
    </recommendedName>
</protein>
<dbReference type="STRING" id="1945662.B0A89_08035"/>
<dbReference type="AlphaFoldDB" id="A0A1W6CXJ7"/>
<evidence type="ECO:0000259" key="3">
    <source>
        <dbReference type="Pfam" id="PF13449"/>
    </source>
</evidence>
<sequence length="372" mass="39122">MPGARHALIAAAAGLAWLAAGPAAARADVVIDALGIFVWHEGDADFGGFSGLELSEDGSRYWALSDRGTIRWGSVQRSRQGRISGLTTAGTARLQDSQGRKLQPGYKGDAEGLAIDAQGRMFVSFEGLDRIARYDDPDRPAVPVPPAPFLRALQRNMGLEALAVTPSGDLLTIPEGWSQADSGFPVWRLRDGAWSNPFDLPREDGWAPVGADVGPDGRLYVLERDFSGLLGFTSRVRRYAMTDEALGPPETLIESVPRQYDNLEGIAVWRDGQGIRVTLISDDNFLFVQQTQLVEFRVRERAAAGRPLALSAPAEPASPPPPPAPAPGPAGAAAGASPPPAPGPGILGAAVSAPAPMAAPGPAGNRPPVRAE</sequence>
<proteinExistence type="predicted"/>
<gene>
    <name evidence="4" type="ORF">B0A89_08035</name>
</gene>
<keyword evidence="5" id="KW-1185">Reference proteome</keyword>
<evidence type="ECO:0000313" key="4">
    <source>
        <dbReference type="EMBL" id="ARJ69580.1"/>
    </source>
</evidence>
<organism evidence="4 5">
    <name type="scientific">Paracoccus contaminans</name>
    <dbReference type="NCBI Taxonomy" id="1945662"/>
    <lineage>
        <taxon>Bacteria</taxon>
        <taxon>Pseudomonadati</taxon>
        <taxon>Pseudomonadota</taxon>
        <taxon>Alphaproteobacteria</taxon>
        <taxon>Rhodobacterales</taxon>
        <taxon>Paracoccaceae</taxon>
        <taxon>Paracoccus</taxon>
    </lineage>
</organism>
<feature type="domain" description="Phytase-like" evidence="3">
    <location>
        <begin position="45"/>
        <end position="285"/>
    </location>
</feature>
<evidence type="ECO:0000256" key="2">
    <source>
        <dbReference type="SAM" id="SignalP"/>
    </source>
</evidence>
<dbReference type="RefSeq" id="WP_085377695.1">
    <property type="nucleotide sequence ID" value="NZ_CP020612.1"/>
</dbReference>
<feature type="signal peptide" evidence="2">
    <location>
        <begin position="1"/>
        <end position="25"/>
    </location>
</feature>
<dbReference type="SUPFAM" id="SSF63829">
    <property type="entry name" value="Calcium-dependent phosphotriesterase"/>
    <property type="match status" value="1"/>
</dbReference>
<dbReference type="InterPro" id="IPR027372">
    <property type="entry name" value="Phytase-like_dom"/>
</dbReference>
<feature type="region of interest" description="Disordered" evidence="1">
    <location>
        <begin position="311"/>
        <end position="372"/>
    </location>
</feature>
<dbReference type="InterPro" id="IPR011042">
    <property type="entry name" value="6-blade_b-propeller_TolB-like"/>
</dbReference>
<evidence type="ECO:0000256" key="1">
    <source>
        <dbReference type="SAM" id="MobiDB-lite"/>
    </source>
</evidence>
<dbReference type="KEGG" id="pcon:B0A89_08035"/>
<feature type="chain" id="PRO_5012303517" description="Phytase-like domain-containing protein" evidence="2">
    <location>
        <begin position="26"/>
        <end position="372"/>
    </location>
</feature>
<name>A0A1W6CXJ7_9RHOB</name>